<evidence type="ECO:0000313" key="2">
    <source>
        <dbReference type="EMBL" id="GMH15272.1"/>
    </source>
</evidence>
<dbReference type="AlphaFoldDB" id="A0AAD3SRT2"/>
<organism evidence="2 3">
    <name type="scientific">Nepenthes gracilis</name>
    <name type="common">Slender pitcher plant</name>
    <dbReference type="NCBI Taxonomy" id="150966"/>
    <lineage>
        <taxon>Eukaryota</taxon>
        <taxon>Viridiplantae</taxon>
        <taxon>Streptophyta</taxon>
        <taxon>Embryophyta</taxon>
        <taxon>Tracheophyta</taxon>
        <taxon>Spermatophyta</taxon>
        <taxon>Magnoliopsida</taxon>
        <taxon>eudicotyledons</taxon>
        <taxon>Gunneridae</taxon>
        <taxon>Pentapetalae</taxon>
        <taxon>Caryophyllales</taxon>
        <taxon>Nepenthaceae</taxon>
        <taxon>Nepenthes</taxon>
    </lineage>
</organism>
<evidence type="ECO:0000256" key="1">
    <source>
        <dbReference type="SAM" id="MobiDB-lite"/>
    </source>
</evidence>
<name>A0AAD3SRT2_NEPGR</name>
<accession>A0AAD3SRT2</accession>
<keyword evidence="3" id="KW-1185">Reference proteome</keyword>
<sequence>MGSFKWEGGDYSEGKSTFKGPSACSKHKRKNCYSRRAAKMCSSDGTTYSLVPHRITTMNSDREGQLVMAVLGGSPRAARQRVILRWLTGSTSVG</sequence>
<evidence type="ECO:0000313" key="3">
    <source>
        <dbReference type="Proteomes" id="UP001279734"/>
    </source>
</evidence>
<gene>
    <name evidence="2" type="ORF">Nepgr_017113</name>
</gene>
<reference evidence="2" key="1">
    <citation type="submission" date="2023-05" db="EMBL/GenBank/DDBJ databases">
        <title>Nepenthes gracilis genome sequencing.</title>
        <authorList>
            <person name="Fukushima K."/>
        </authorList>
    </citation>
    <scope>NUCLEOTIDE SEQUENCE</scope>
    <source>
        <strain evidence="2">SING2019-196</strain>
    </source>
</reference>
<protein>
    <submittedName>
        <fullName evidence="2">Uncharacterized protein</fullName>
    </submittedName>
</protein>
<feature type="region of interest" description="Disordered" evidence="1">
    <location>
        <begin position="1"/>
        <end position="28"/>
    </location>
</feature>
<dbReference type="Proteomes" id="UP001279734">
    <property type="component" value="Unassembled WGS sequence"/>
</dbReference>
<comment type="caution">
    <text evidence="2">The sequence shown here is derived from an EMBL/GenBank/DDBJ whole genome shotgun (WGS) entry which is preliminary data.</text>
</comment>
<proteinExistence type="predicted"/>
<dbReference type="EMBL" id="BSYO01000015">
    <property type="protein sequence ID" value="GMH15272.1"/>
    <property type="molecule type" value="Genomic_DNA"/>
</dbReference>